<feature type="transmembrane region" description="Helical" evidence="8">
    <location>
        <begin position="72"/>
        <end position="94"/>
    </location>
</feature>
<feature type="transmembrane region" description="Helical" evidence="8">
    <location>
        <begin position="266"/>
        <end position="284"/>
    </location>
</feature>
<evidence type="ECO:0000256" key="2">
    <source>
        <dbReference type="ARBA" id="ARBA00007362"/>
    </source>
</evidence>
<evidence type="ECO:0000313" key="10">
    <source>
        <dbReference type="EMBL" id="SBS26167.1"/>
    </source>
</evidence>
<dbReference type="Pfam" id="PF00892">
    <property type="entry name" value="EamA"/>
    <property type="match status" value="1"/>
</dbReference>
<keyword evidence="3" id="KW-0813">Transport</keyword>
<feature type="transmembrane region" description="Helical" evidence="8">
    <location>
        <begin position="243"/>
        <end position="260"/>
    </location>
</feature>
<feature type="transmembrane region" description="Helical" evidence="8">
    <location>
        <begin position="39"/>
        <end position="60"/>
    </location>
</feature>
<dbReference type="Proteomes" id="UP000092544">
    <property type="component" value="Unassembled WGS sequence"/>
</dbReference>
<evidence type="ECO:0000256" key="4">
    <source>
        <dbReference type="ARBA" id="ARBA00022475"/>
    </source>
</evidence>
<feature type="domain" description="EamA" evidence="9">
    <location>
        <begin position="8"/>
        <end position="142"/>
    </location>
</feature>
<sequence>MPNSSSKSGVAYALAAFGIWAIAPMYFKVMSFVPPIEILAHRIVWSCLIVFVLIIAMGKTSKVKAVFASKKTVFFMAISTLLIGINWGTFIWAIANNKLLSASLGYYINPLISILLGMIFFKEKLDRMRKAAVVLCFIAVAFEVIRFGSLPWVALLLALTFGFYGLVRKKVAVDSFTGMAVETVLLLPVALVYLFSIHTPTSNMLENTDLTNWLLFASGPITMVPLMFFGAAANRVSLTTLGFFQYIGPSGMFILAVFLYDEPLAPAKLITFALIWTALALLIFDSIRKLRKPEKLLNDDPLLEQSSSVKKTETI</sequence>
<dbReference type="InterPro" id="IPR004626">
    <property type="entry name" value="RarD"/>
</dbReference>
<keyword evidence="5 8" id="KW-0812">Transmembrane</keyword>
<protein>
    <submittedName>
        <fullName evidence="10">EamA-like transporter family protein</fullName>
    </submittedName>
</protein>
<reference evidence="10 11" key="1">
    <citation type="submission" date="2016-06" db="EMBL/GenBank/DDBJ databases">
        <authorList>
            <person name="Kjaerup R.B."/>
            <person name="Dalgaard T.S."/>
            <person name="Juul-Madsen H.R."/>
        </authorList>
    </citation>
    <scope>NUCLEOTIDE SEQUENCE [LARGE SCALE GENOMIC DNA]</scope>
    <source>
        <strain evidence="10 11">CECT 8886</strain>
    </source>
</reference>
<organism evidence="10 11">
    <name type="scientific">Marinomonas spartinae</name>
    <dbReference type="NCBI Taxonomy" id="1792290"/>
    <lineage>
        <taxon>Bacteria</taxon>
        <taxon>Pseudomonadati</taxon>
        <taxon>Pseudomonadota</taxon>
        <taxon>Gammaproteobacteria</taxon>
        <taxon>Oceanospirillales</taxon>
        <taxon>Oceanospirillaceae</taxon>
        <taxon>Marinomonas</taxon>
    </lineage>
</organism>
<dbReference type="PANTHER" id="PTHR22911:SF137">
    <property type="entry name" value="SOLUTE CARRIER FAMILY 35 MEMBER G2-RELATED"/>
    <property type="match status" value="1"/>
</dbReference>
<feature type="transmembrane region" description="Helical" evidence="8">
    <location>
        <begin position="210"/>
        <end position="231"/>
    </location>
</feature>
<evidence type="ECO:0000256" key="3">
    <source>
        <dbReference type="ARBA" id="ARBA00022448"/>
    </source>
</evidence>
<dbReference type="OrthoDB" id="369870at2"/>
<feature type="transmembrane region" description="Helical" evidence="8">
    <location>
        <begin position="100"/>
        <end position="121"/>
    </location>
</feature>
<dbReference type="InterPro" id="IPR037185">
    <property type="entry name" value="EmrE-like"/>
</dbReference>
<name>A0A1A8T2A5_9GAMM</name>
<evidence type="ECO:0000256" key="1">
    <source>
        <dbReference type="ARBA" id="ARBA00004651"/>
    </source>
</evidence>
<dbReference type="SUPFAM" id="SSF103481">
    <property type="entry name" value="Multidrug resistance efflux transporter EmrE"/>
    <property type="match status" value="2"/>
</dbReference>
<gene>
    <name evidence="10" type="ORF">MSP8886_00519</name>
</gene>
<dbReference type="AlphaFoldDB" id="A0A1A8T2A5"/>
<dbReference type="GO" id="GO:0005886">
    <property type="term" value="C:plasma membrane"/>
    <property type="evidence" value="ECO:0007669"/>
    <property type="project" value="UniProtKB-SubCell"/>
</dbReference>
<accession>A0A1A8T2A5</accession>
<evidence type="ECO:0000256" key="7">
    <source>
        <dbReference type="ARBA" id="ARBA00023136"/>
    </source>
</evidence>
<evidence type="ECO:0000256" key="8">
    <source>
        <dbReference type="SAM" id="Phobius"/>
    </source>
</evidence>
<feature type="transmembrane region" description="Helical" evidence="8">
    <location>
        <begin position="9"/>
        <end position="27"/>
    </location>
</feature>
<comment type="similarity">
    <text evidence="2">Belongs to the EamA transporter family.</text>
</comment>
<keyword evidence="4" id="KW-1003">Cell membrane</keyword>
<keyword evidence="6 8" id="KW-1133">Transmembrane helix</keyword>
<dbReference type="EMBL" id="FLOB01000001">
    <property type="protein sequence ID" value="SBS26167.1"/>
    <property type="molecule type" value="Genomic_DNA"/>
</dbReference>
<evidence type="ECO:0000259" key="9">
    <source>
        <dbReference type="Pfam" id="PF00892"/>
    </source>
</evidence>
<dbReference type="InterPro" id="IPR000620">
    <property type="entry name" value="EamA_dom"/>
</dbReference>
<evidence type="ECO:0000256" key="6">
    <source>
        <dbReference type="ARBA" id="ARBA00022989"/>
    </source>
</evidence>
<feature type="transmembrane region" description="Helical" evidence="8">
    <location>
        <begin position="179"/>
        <end position="198"/>
    </location>
</feature>
<keyword evidence="7 8" id="KW-0472">Membrane</keyword>
<dbReference type="PANTHER" id="PTHR22911">
    <property type="entry name" value="ACYL-MALONYL CONDENSING ENZYME-RELATED"/>
    <property type="match status" value="1"/>
</dbReference>
<keyword evidence="11" id="KW-1185">Reference proteome</keyword>
<feature type="transmembrane region" description="Helical" evidence="8">
    <location>
        <begin position="128"/>
        <end position="145"/>
    </location>
</feature>
<evidence type="ECO:0000313" key="11">
    <source>
        <dbReference type="Proteomes" id="UP000092544"/>
    </source>
</evidence>
<comment type="subcellular location">
    <subcellularLocation>
        <location evidence="1">Cell membrane</location>
        <topology evidence="1">Multi-pass membrane protein</topology>
    </subcellularLocation>
</comment>
<evidence type="ECO:0000256" key="5">
    <source>
        <dbReference type="ARBA" id="ARBA00022692"/>
    </source>
</evidence>
<dbReference type="NCBIfam" id="TIGR00688">
    <property type="entry name" value="rarD"/>
    <property type="match status" value="1"/>
</dbReference>
<dbReference type="RefSeq" id="WP_067012363.1">
    <property type="nucleotide sequence ID" value="NZ_FLOB01000001.1"/>
</dbReference>
<proteinExistence type="inferred from homology"/>